<dbReference type="GO" id="GO:0006355">
    <property type="term" value="P:regulation of DNA-templated transcription"/>
    <property type="evidence" value="ECO:0007669"/>
    <property type="project" value="InterPro"/>
</dbReference>
<protein>
    <recommendedName>
        <fullName evidence="5">DUF1778 domain-containing protein</fullName>
    </recommendedName>
</protein>
<dbReference type="InterPro" id="IPR010985">
    <property type="entry name" value="Ribbon_hlx_hlx"/>
</dbReference>
<feature type="region of interest" description="Disordered" evidence="3">
    <location>
        <begin position="1"/>
        <end position="21"/>
    </location>
</feature>
<sequence length="99" mass="10799">MEGRYGPRPSPHRTHRSPHRPEALAVVKRATELQGRSVSDFVVAAAQEAAARTIEETQIIRLAVEDQRAFAAAILDPPHPSDNLLGAAEAYRDLIKPAP</sequence>
<dbReference type="KEGG" id="rpc:RPC_2943"/>
<accession>Q213E8</accession>
<evidence type="ECO:0000313" key="4">
    <source>
        <dbReference type="EMBL" id="ABD88488.1"/>
    </source>
</evidence>
<dbReference type="PANTHER" id="PTHR35401">
    <property type="entry name" value="COPG FAMILY HELIX-TURN-HELIX PROTEIN-RELATED-RELATED"/>
    <property type="match status" value="1"/>
</dbReference>
<dbReference type="SUPFAM" id="SSF47598">
    <property type="entry name" value="Ribbon-helix-helix"/>
    <property type="match status" value="1"/>
</dbReference>
<keyword evidence="1" id="KW-1277">Toxin-antitoxin system</keyword>
<reference evidence="4" key="1">
    <citation type="submission" date="2006-03" db="EMBL/GenBank/DDBJ databases">
        <title>Complete sequence of Rhodopseudomonas palustris BisB18.</title>
        <authorList>
            <consortium name="US DOE Joint Genome Institute"/>
            <person name="Copeland A."/>
            <person name="Lucas S."/>
            <person name="Lapidus A."/>
            <person name="Barry K."/>
            <person name="Detter J.C."/>
            <person name="Glavina del Rio T."/>
            <person name="Hammon N."/>
            <person name="Israni S."/>
            <person name="Dalin E."/>
            <person name="Tice H."/>
            <person name="Pitluck S."/>
            <person name="Chain P."/>
            <person name="Malfatti S."/>
            <person name="Shin M."/>
            <person name="Vergez L."/>
            <person name="Schmutz J."/>
            <person name="Larimer F."/>
            <person name="Land M."/>
            <person name="Hauser L."/>
            <person name="Pelletier D.A."/>
            <person name="Kyrpides N."/>
            <person name="Anderson I."/>
            <person name="Oda Y."/>
            <person name="Harwood C.S."/>
            <person name="Richardson P."/>
        </authorList>
    </citation>
    <scope>NUCLEOTIDE SEQUENCE [LARGE SCALE GENOMIC DNA]</scope>
    <source>
        <strain evidence="4">BisB18</strain>
    </source>
</reference>
<dbReference type="HOGENOM" id="CLU_152494_2_1_5"/>
<dbReference type="AlphaFoldDB" id="Q213E8"/>
<name>Q213E8_RHOPB</name>
<evidence type="ECO:0000256" key="1">
    <source>
        <dbReference type="ARBA" id="ARBA00022649"/>
    </source>
</evidence>
<dbReference type="STRING" id="316056.RPC_2943"/>
<proteinExistence type="inferred from homology"/>
<dbReference type="PANTHER" id="PTHR35401:SF2">
    <property type="entry name" value="ABC-TYPE TRANSPORT SYSTEM"/>
    <property type="match status" value="1"/>
</dbReference>
<evidence type="ECO:0008006" key="5">
    <source>
        <dbReference type="Google" id="ProtNLM"/>
    </source>
</evidence>
<evidence type="ECO:0000256" key="2">
    <source>
        <dbReference type="ARBA" id="ARBA00049988"/>
    </source>
</evidence>
<dbReference type="RefSeq" id="WP_011473383.1">
    <property type="nucleotide sequence ID" value="NC_007925.1"/>
</dbReference>
<dbReference type="Pfam" id="PF08681">
    <property type="entry name" value="TacA1"/>
    <property type="match status" value="1"/>
</dbReference>
<organism evidence="4">
    <name type="scientific">Rhodopseudomonas palustris (strain BisB18)</name>
    <dbReference type="NCBI Taxonomy" id="316056"/>
    <lineage>
        <taxon>Bacteria</taxon>
        <taxon>Pseudomonadati</taxon>
        <taxon>Pseudomonadota</taxon>
        <taxon>Alphaproteobacteria</taxon>
        <taxon>Hyphomicrobiales</taxon>
        <taxon>Nitrobacteraceae</taxon>
        <taxon>Rhodopseudomonas</taxon>
    </lineage>
</organism>
<dbReference type="InterPro" id="IPR014795">
    <property type="entry name" value="TacA_1-like"/>
</dbReference>
<dbReference type="EMBL" id="CP000301">
    <property type="protein sequence ID" value="ABD88488.1"/>
    <property type="molecule type" value="Genomic_DNA"/>
</dbReference>
<comment type="similarity">
    <text evidence="2">Belongs to the TacA antitoxin family.</text>
</comment>
<dbReference type="eggNOG" id="COG4453">
    <property type="taxonomic scope" value="Bacteria"/>
</dbReference>
<gene>
    <name evidence="4" type="ordered locus">RPC_2943</name>
</gene>
<dbReference type="Gene3D" id="1.20.5.780">
    <property type="entry name" value="Single helix bin"/>
    <property type="match status" value="1"/>
</dbReference>
<evidence type="ECO:0000256" key="3">
    <source>
        <dbReference type="SAM" id="MobiDB-lite"/>
    </source>
</evidence>